<evidence type="ECO:0008006" key="3">
    <source>
        <dbReference type="Google" id="ProtNLM"/>
    </source>
</evidence>
<evidence type="ECO:0000313" key="1">
    <source>
        <dbReference type="EMBL" id="MBE4907028.1"/>
    </source>
</evidence>
<sequence length="141" mass="16729">MSKQQKYSIQYPSKVVSMQSQDRVRFLERNYQLTDLRHSTHWNIRVAAPQKADGFKVFVFASSMEGYTQGYDLPIFETVKTYPLDDAMKLVEFYTNLANEDKMYEEPTLKQNKLLINSLRRKRILLLRVPKKRLKTKTSEE</sequence>
<accession>A0ABR9QEW3</accession>
<keyword evidence="2" id="KW-1185">Reference proteome</keyword>
<protein>
    <recommendedName>
        <fullName evidence="3">LAGLIDADG homing endonuclease</fullName>
    </recommendedName>
</protein>
<reference evidence="1 2" key="1">
    <citation type="submission" date="2020-10" db="EMBL/GenBank/DDBJ databases">
        <title>Bacillus sp. HD4P25, an endophyte from a halophyte.</title>
        <authorList>
            <person name="Sun J.-Q."/>
        </authorList>
    </citation>
    <scope>NUCLEOTIDE SEQUENCE [LARGE SCALE GENOMIC DNA]</scope>
    <source>
        <strain evidence="1 2">YIM 93174</strain>
    </source>
</reference>
<proteinExistence type="predicted"/>
<gene>
    <name evidence="1" type="ORF">IMZ08_03025</name>
</gene>
<comment type="caution">
    <text evidence="1">The sequence shown here is derived from an EMBL/GenBank/DDBJ whole genome shotgun (WGS) entry which is preliminary data.</text>
</comment>
<dbReference type="Proteomes" id="UP001516662">
    <property type="component" value="Unassembled WGS sequence"/>
</dbReference>
<organism evidence="1 2">
    <name type="scientific">Litchfieldia luteola</name>
    <dbReference type="NCBI Taxonomy" id="682179"/>
    <lineage>
        <taxon>Bacteria</taxon>
        <taxon>Bacillati</taxon>
        <taxon>Bacillota</taxon>
        <taxon>Bacilli</taxon>
        <taxon>Bacillales</taxon>
        <taxon>Bacillaceae</taxon>
        <taxon>Litchfieldia</taxon>
    </lineage>
</organism>
<name>A0ABR9QEW3_9BACI</name>
<dbReference type="EMBL" id="JADCLJ010000007">
    <property type="protein sequence ID" value="MBE4907028.1"/>
    <property type="molecule type" value="Genomic_DNA"/>
</dbReference>
<dbReference type="RefSeq" id="WP_193534505.1">
    <property type="nucleotide sequence ID" value="NZ_JADCLJ010000007.1"/>
</dbReference>
<evidence type="ECO:0000313" key="2">
    <source>
        <dbReference type="Proteomes" id="UP001516662"/>
    </source>
</evidence>